<dbReference type="InterPro" id="IPR010651">
    <property type="entry name" value="Sugar_transport"/>
</dbReference>
<dbReference type="Proteomes" id="UP000215450">
    <property type="component" value="Unassembled WGS sequence"/>
</dbReference>
<evidence type="ECO:0000256" key="6">
    <source>
        <dbReference type="SAM" id="Phobius"/>
    </source>
</evidence>
<reference evidence="7" key="1">
    <citation type="submission" date="2017-05" db="EMBL/GenBank/DDBJ databases">
        <authorList>
            <person name="Song R."/>
            <person name="Chenine A.L."/>
            <person name="Ruprecht R.M."/>
        </authorList>
    </citation>
    <scope>NUCLEOTIDE SEQUENCE</scope>
    <source>
        <strain evidence="7">Kingella_eburonensis</strain>
    </source>
</reference>
<keyword evidence="3 6" id="KW-0812">Transmembrane</keyword>
<feature type="transmembrane region" description="Helical" evidence="6">
    <location>
        <begin position="31"/>
        <end position="48"/>
    </location>
</feature>
<evidence type="ECO:0000256" key="1">
    <source>
        <dbReference type="ARBA" id="ARBA00004141"/>
    </source>
</evidence>
<dbReference type="GO" id="GO:0016020">
    <property type="term" value="C:membrane"/>
    <property type="evidence" value="ECO:0007669"/>
    <property type="project" value="UniProtKB-SubCell"/>
</dbReference>
<keyword evidence="5 6" id="KW-0472">Membrane</keyword>
<evidence type="ECO:0000313" key="7">
    <source>
        <dbReference type="EMBL" id="SMQ11654.1"/>
    </source>
</evidence>
<dbReference type="EMBL" id="FXUV02000001">
    <property type="protein sequence ID" value="SNB50939.1"/>
    <property type="molecule type" value="Genomic_DNA"/>
</dbReference>
<reference evidence="8 9" key="2">
    <citation type="submission" date="2017-06" db="EMBL/GenBank/DDBJ databases">
        <authorList>
            <person name="Kim H.J."/>
            <person name="Triplett B.A."/>
        </authorList>
    </citation>
    <scope>NUCLEOTIDE SEQUENCE [LARGE SCALE GENOMIC DNA]</scope>
    <source>
        <strain evidence="8">Kingella_eburonensis</strain>
    </source>
</reference>
<organism evidence="7">
    <name type="scientific">Kingella negevensis</name>
    <dbReference type="NCBI Taxonomy" id="1522312"/>
    <lineage>
        <taxon>Bacteria</taxon>
        <taxon>Pseudomonadati</taxon>
        <taxon>Pseudomonadota</taxon>
        <taxon>Betaproteobacteria</taxon>
        <taxon>Neisseriales</taxon>
        <taxon>Neisseriaceae</taxon>
        <taxon>Kingella</taxon>
    </lineage>
</organism>
<evidence type="ECO:0000313" key="8">
    <source>
        <dbReference type="EMBL" id="SNB50939.1"/>
    </source>
</evidence>
<evidence type="ECO:0000256" key="5">
    <source>
        <dbReference type="ARBA" id="ARBA00023136"/>
    </source>
</evidence>
<proteinExistence type="inferred from homology"/>
<evidence type="ECO:0000313" key="9">
    <source>
        <dbReference type="Proteomes" id="UP000215450"/>
    </source>
</evidence>
<sequence length="103" mass="11104">MPMSTGMQLVTTTLFGTLVLGEWNNPKAMGLGIAALLLILAGVYFTSAQPENVVPDESSKANRKQALMSYPKSHSLFSGAKSDFVSLLILSGVEWFWCCMGTV</sequence>
<keyword evidence="9" id="KW-1185">Reference proteome</keyword>
<evidence type="ECO:0000256" key="2">
    <source>
        <dbReference type="ARBA" id="ARBA00006117"/>
    </source>
</evidence>
<accession>A0A238HDZ6</accession>
<gene>
    <name evidence="7" type="primary">glcU_2</name>
    <name evidence="7" type="ORF">KEBURONENSIS_00008</name>
</gene>
<dbReference type="AlphaFoldDB" id="A0A238HDZ6"/>
<comment type="subcellular location">
    <subcellularLocation>
        <location evidence="1">Membrane</location>
        <topology evidence="1">Multi-pass membrane protein</topology>
    </subcellularLocation>
</comment>
<dbReference type="GO" id="GO:0015144">
    <property type="term" value="F:carbohydrate transmembrane transporter activity"/>
    <property type="evidence" value="ECO:0007669"/>
    <property type="project" value="InterPro"/>
</dbReference>
<comment type="similarity">
    <text evidence="2">Belongs to the GRP transporter (TC 2.A.7.5) family.</text>
</comment>
<protein>
    <submittedName>
        <fullName evidence="7">Glucose uptake protein GlcU</fullName>
    </submittedName>
</protein>
<keyword evidence="4 6" id="KW-1133">Transmembrane helix</keyword>
<dbReference type="EMBL" id="FXUV01000001">
    <property type="protein sequence ID" value="SMQ11654.1"/>
    <property type="molecule type" value="Genomic_DNA"/>
</dbReference>
<name>A0A238HDZ6_9NEIS</name>
<dbReference type="Pfam" id="PF06800">
    <property type="entry name" value="Sugar_transport"/>
    <property type="match status" value="1"/>
</dbReference>
<evidence type="ECO:0000256" key="3">
    <source>
        <dbReference type="ARBA" id="ARBA00022692"/>
    </source>
</evidence>
<evidence type="ECO:0000256" key="4">
    <source>
        <dbReference type="ARBA" id="ARBA00022989"/>
    </source>
</evidence>